<comment type="caution">
    <text evidence="1">The sequence shown here is derived from an EMBL/GenBank/DDBJ whole genome shotgun (WGS) entry which is preliminary data.</text>
</comment>
<evidence type="ECO:0000313" key="1">
    <source>
        <dbReference type="EMBL" id="MPN61030.1"/>
    </source>
</evidence>
<gene>
    <name evidence="1" type="ORF">SDC9_208764</name>
</gene>
<proteinExistence type="predicted"/>
<dbReference type="EMBL" id="VSSQ01137086">
    <property type="protein sequence ID" value="MPN61030.1"/>
    <property type="molecule type" value="Genomic_DNA"/>
</dbReference>
<dbReference type="AlphaFoldDB" id="A0A645JD80"/>
<accession>A0A645JD80</accession>
<name>A0A645JD80_9ZZZZ</name>
<protein>
    <submittedName>
        <fullName evidence="1">Uncharacterized protein</fullName>
    </submittedName>
</protein>
<organism evidence="1">
    <name type="scientific">bioreactor metagenome</name>
    <dbReference type="NCBI Taxonomy" id="1076179"/>
    <lineage>
        <taxon>unclassified sequences</taxon>
        <taxon>metagenomes</taxon>
        <taxon>ecological metagenomes</taxon>
    </lineage>
</organism>
<reference evidence="1" key="1">
    <citation type="submission" date="2019-08" db="EMBL/GenBank/DDBJ databases">
        <authorList>
            <person name="Kucharzyk K."/>
            <person name="Murdoch R.W."/>
            <person name="Higgins S."/>
            <person name="Loffler F."/>
        </authorList>
    </citation>
    <scope>NUCLEOTIDE SEQUENCE</scope>
</reference>
<sequence length="127" mass="14417">MYDEYGYLIGAPYATVTLWDAWQGEKLRRIAAALEDAPAFMDPAVRLYQVTDHHTSKALYTGSAAMYRDRLDLGSFSFPIADMTDMAVYGKANVAWTCGDAHYELKADPPFCGRKYTELYQILKKNR</sequence>